<evidence type="ECO:0000256" key="3">
    <source>
        <dbReference type="ARBA" id="ARBA00022741"/>
    </source>
</evidence>
<evidence type="ECO:0000259" key="8">
    <source>
        <dbReference type="PROSITE" id="PS51721"/>
    </source>
</evidence>
<dbReference type="InterPro" id="IPR043358">
    <property type="entry name" value="GNL1-like"/>
</dbReference>
<keyword evidence="4" id="KW-0378">Hydrolase</keyword>
<keyword evidence="3" id="KW-0547">Nucleotide-binding</keyword>
<dbReference type="WBParaSite" id="EVEC_0000462801-mRNA-1">
    <property type="protein sequence ID" value="EVEC_0000462801-mRNA-1"/>
    <property type="gene ID" value="EVEC_0000462801"/>
</dbReference>
<dbReference type="PANTHER" id="PTHR45709:SF2">
    <property type="entry name" value="LARGE SUBUNIT GTPASE 1 HOMOLOG"/>
    <property type="match status" value="1"/>
</dbReference>
<dbReference type="InterPro" id="IPR030378">
    <property type="entry name" value="G_CP_dom"/>
</dbReference>
<evidence type="ECO:0000256" key="7">
    <source>
        <dbReference type="SAM" id="MobiDB-lite"/>
    </source>
</evidence>
<accession>A0A0N4V3J5</accession>
<feature type="compositionally biased region" description="Polar residues" evidence="7">
    <location>
        <begin position="14"/>
        <end position="23"/>
    </location>
</feature>
<dbReference type="GO" id="GO:0000054">
    <property type="term" value="P:ribosomal subunit export from nucleus"/>
    <property type="evidence" value="ECO:0007669"/>
    <property type="project" value="TreeGrafter"/>
</dbReference>
<reference evidence="11" key="1">
    <citation type="submission" date="2017-02" db="UniProtKB">
        <authorList>
            <consortium name="WormBaseParasite"/>
        </authorList>
    </citation>
    <scope>IDENTIFICATION</scope>
</reference>
<dbReference type="Gene3D" id="3.40.50.300">
    <property type="entry name" value="P-loop containing nucleotide triphosphate hydrolases"/>
    <property type="match status" value="1"/>
</dbReference>
<dbReference type="GO" id="GO:0003924">
    <property type="term" value="F:GTPase activity"/>
    <property type="evidence" value="ECO:0007669"/>
    <property type="project" value="InterPro"/>
</dbReference>
<gene>
    <name evidence="9" type="ORF">EVEC_LOCUS4336</name>
</gene>
<name>A0A0N4V3J5_ENTVE</name>
<dbReference type="EMBL" id="UXUI01007828">
    <property type="protein sequence ID" value="VDD89585.1"/>
    <property type="molecule type" value="Genomic_DNA"/>
</dbReference>
<evidence type="ECO:0000313" key="11">
    <source>
        <dbReference type="WBParaSite" id="EVEC_0000462801-mRNA-1"/>
    </source>
</evidence>
<evidence type="ECO:0000313" key="9">
    <source>
        <dbReference type="EMBL" id="VDD89585.1"/>
    </source>
</evidence>
<evidence type="ECO:0000256" key="4">
    <source>
        <dbReference type="ARBA" id="ARBA00022801"/>
    </source>
</evidence>
<protein>
    <recommendedName>
        <fullName evidence="6">Large subunit GTPase 1 homolog</fullName>
    </recommendedName>
</protein>
<dbReference type="GO" id="GO:0005829">
    <property type="term" value="C:cytosol"/>
    <property type="evidence" value="ECO:0007669"/>
    <property type="project" value="TreeGrafter"/>
</dbReference>
<organism evidence="11">
    <name type="scientific">Enterobius vermicularis</name>
    <name type="common">Human pinworm</name>
    <dbReference type="NCBI Taxonomy" id="51028"/>
    <lineage>
        <taxon>Eukaryota</taxon>
        <taxon>Metazoa</taxon>
        <taxon>Ecdysozoa</taxon>
        <taxon>Nematoda</taxon>
        <taxon>Chromadorea</taxon>
        <taxon>Rhabditida</taxon>
        <taxon>Spirurina</taxon>
        <taxon>Oxyuridomorpha</taxon>
        <taxon>Oxyuroidea</taxon>
        <taxon>Oxyuridae</taxon>
        <taxon>Enterobius</taxon>
    </lineage>
</organism>
<evidence type="ECO:0000256" key="1">
    <source>
        <dbReference type="ARBA" id="ARBA00004496"/>
    </source>
</evidence>
<evidence type="ECO:0000256" key="2">
    <source>
        <dbReference type="ARBA" id="ARBA00022490"/>
    </source>
</evidence>
<dbReference type="Pfam" id="PF01926">
    <property type="entry name" value="MMR_HSR1"/>
    <property type="match status" value="1"/>
</dbReference>
<dbReference type="InterPro" id="IPR006073">
    <property type="entry name" value="GTP-bd"/>
</dbReference>
<evidence type="ECO:0000256" key="6">
    <source>
        <dbReference type="ARBA" id="ARBA00040145"/>
    </source>
</evidence>
<dbReference type="GO" id="GO:0005525">
    <property type="term" value="F:GTP binding"/>
    <property type="evidence" value="ECO:0007669"/>
    <property type="project" value="UniProtKB-KW"/>
</dbReference>
<dbReference type="Proteomes" id="UP000274131">
    <property type="component" value="Unassembled WGS sequence"/>
</dbReference>
<reference evidence="9 10" key="2">
    <citation type="submission" date="2018-10" db="EMBL/GenBank/DDBJ databases">
        <authorList>
            <consortium name="Pathogen Informatics"/>
        </authorList>
    </citation>
    <scope>NUCLEOTIDE SEQUENCE [LARGE SCALE GENOMIC DNA]</scope>
</reference>
<keyword evidence="5" id="KW-0342">GTP-binding</keyword>
<sequence length="535" mass="60909">MTKRRPSNKKPTGVNASLGSSLANERRKARISHIVTKFHDNEYSGVSNAKSVTEETSLEEFLAKVELATTAFTAEREDVKILKKGPSFVAPTKTEISDSLELQRLYADRLKIPRRPPHGLWHSAEELVALEKQNFLDWRKSIADLQQVDGVMLTPFERNLELWRQLWRVVERSDIVVQIVDARNPLLFRNFDLESYVKECDHAKENLLIINKADLLTEEQVQLWRDWFLEQKIDAVFWSALEPGNPESFDCDLVKYLKSRLLNRSDSTFSKCPIVVGMVGYPNVGKSSTINRIIGKKKVAVSATPGKTRCLQTLVVDDELTLCDCPGLVMPSFVFNRAEMLLNGILPVDQMRECFSPVALIATRVPRICFEAMYSVMLPKPDRPPTPHELLTAVAFMKGFMSSAGIPDCSRAARFIIKDVINGKLKWVAAPPGISQDLFDRYTYREFLDLNKEEIKKKGAVLLQQLEKRHLLEGTAAVDRFVDERFFSLKESGVHTKSAVPESPFIYNTKLKNGRICLKKGKREKLRRLYSYLDA</sequence>
<keyword evidence="2" id="KW-0963">Cytoplasm</keyword>
<feature type="region of interest" description="Disordered" evidence="7">
    <location>
        <begin position="1"/>
        <end position="25"/>
    </location>
</feature>
<dbReference type="AlphaFoldDB" id="A0A0N4V3J5"/>
<dbReference type="SUPFAM" id="SSF52540">
    <property type="entry name" value="P-loop containing nucleoside triphosphate hydrolases"/>
    <property type="match status" value="1"/>
</dbReference>
<feature type="domain" description="CP-type G" evidence="8">
    <location>
        <begin position="163"/>
        <end position="331"/>
    </location>
</feature>
<keyword evidence="10" id="KW-1185">Reference proteome</keyword>
<dbReference type="PANTHER" id="PTHR45709">
    <property type="entry name" value="LARGE SUBUNIT GTPASE 1 HOMOLOG-RELATED"/>
    <property type="match status" value="1"/>
</dbReference>
<dbReference type="CDD" id="cd01857">
    <property type="entry name" value="HSR1_MMR1"/>
    <property type="match status" value="1"/>
</dbReference>
<dbReference type="OrthoDB" id="2365484at2759"/>
<evidence type="ECO:0000313" key="10">
    <source>
        <dbReference type="Proteomes" id="UP000274131"/>
    </source>
</evidence>
<dbReference type="PROSITE" id="PS51721">
    <property type="entry name" value="G_CP"/>
    <property type="match status" value="1"/>
</dbReference>
<comment type="subcellular location">
    <subcellularLocation>
        <location evidence="1">Cytoplasm</location>
    </subcellularLocation>
</comment>
<evidence type="ECO:0000256" key="5">
    <source>
        <dbReference type="ARBA" id="ARBA00023134"/>
    </source>
</evidence>
<proteinExistence type="predicted"/>
<dbReference type="InterPro" id="IPR027417">
    <property type="entry name" value="P-loop_NTPase"/>
</dbReference>
<dbReference type="STRING" id="51028.A0A0N4V3J5"/>